<keyword evidence="2" id="KW-1185">Reference proteome</keyword>
<sequence>MKKLLFVLALGAFAACGSGDTKEATADSTANAIDSSANVAKDSVKATADSTVKTIDSSANAAKDSVKH</sequence>
<evidence type="ECO:0008006" key="3">
    <source>
        <dbReference type="Google" id="ProtNLM"/>
    </source>
</evidence>
<dbReference type="RefSeq" id="WP_188959202.1">
    <property type="nucleotide sequence ID" value="NZ_BMIB01000008.1"/>
</dbReference>
<dbReference type="Proteomes" id="UP000627292">
    <property type="component" value="Unassembled WGS sequence"/>
</dbReference>
<evidence type="ECO:0000313" key="1">
    <source>
        <dbReference type="EMBL" id="GGH82863.1"/>
    </source>
</evidence>
<comment type="caution">
    <text evidence="1">The sequence shown here is derived from an EMBL/GenBank/DDBJ whole genome shotgun (WGS) entry which is preliminary data.</text>
</comment>
<gene>
    <name evidence="1" type="ORF">GCM10011379_57390</name>
</gene>
<organism evidence="1 2">
    <name type="scientific">Filimonas zeae</name>
    <dbReference type="NCBI Taxonomy" id="1737353"/>
    <lineage>
        <taxon>Bacteria</taxon>
        <taxon>Pseudomonadati</taxon>
        <taxon>Bacteroidota</taxon>
        <taxon>Chitinophagia</taxon>
        <taxon>Chitinophagales</taxon>
        <taxon>Chitinophagaceae</taxon>
        <taxon>Filimonas</taxon>
    </lineage>
</organism>
<reference evidence="1" key="1">
    <citation type="journal article" date="2014" name="Int. J. Syst. Evol. Microbiol.">
        <title>Complete genome sequence of Corynebacterium casei LMG S-19264T (=DSM 44701T), isolated from a smear-ripened cheese.</title>
        <authorList>
            <consortium name="US DOE Joint Genome Institute (JGI-PGF)"/>
            <person name="Walter F."/>
            <person name="Albersmeier A."/>
            <person name="Kalinowski J."/>
            <person name="Ruckert C."/>
        </authorList>
    </citation>
    <scope>NUCLEOTIDE SEQUENCE</scope>
    <source>
        <strain evidence="1">CGMCC 1.15290</strain>
    </source>
</reference>
<dbReference type="EMBL" id="BMIB01000008">
    <property type="protein sequence ID" value="GGH82863.1"/>
    <property type="molecule type" value="Genomic_DNA"/>
</dbReference>
<name>A0A917J401_9BACT</name>
<dbReference type="PROSITE" id="PS51257">
    <property type="entry name" value="PROKAR_LIPOPROTEIN"/>
    <property type="match status" value="1"/>
</dbReference>
<dbReference type="AlphaFoldDB" id="A0A917J401"/>
<evidence type="ECO:0000313" key="2">
    <source>
        <dbReference type="Proteomes" id="UP000627292"/>
    </source>
</evidence>
<reference evidence="1" key="2">
    <citation type="submission" date="2020-09" db="EMBL/GenBank/DDBJ databases">
        <authorList>
            <person name="Sun Q."/>
            <person name="Zhou Y."/>
        </authorList>
    </citation>
    <scope>NUCLEOTIDE SEQUENCE</scope>
    <source>
        <strain evidence="1">CGMCC 1.15290</strain>
    </source>
</reference>
<proteinExistence type="predicted"/>
<accession>A0A917J401</accession>
<protein>
    <recommendedName>
        <fullName evidence="3">Entericidin</fullName>
    </recommendedName>
</protein>